<dbReference type="EMBL" id="BGPR01000446">
    <property type="protein sequence ID" value="GBM20745.1"/>
    <property type="molecule type" value="Genomic_DNA"/>
</dbReference>
<dbReference type="AlphaFoldDB" id="A0A4Y2DYQ7"/>
<keyword evidence="2" id="KW-1185">Reference proteome</keyword>
<name>A0A4Y2DYQ7_ARAVE</name>
<reference evidence="1 2" key="1">
    <citation type="journal article" date="2019" name="Sci. Rep.">
        <title>Orb-weaving spider Araneus ventricosus genome elucidates the spidroin gene catalogue.</title>
        <authorList>
            <person name="Kono N."/>
            <person name="Nakamura H."/>
            <person name="Ohtoshi R."/>
            <person name="Moran D.A.P."/>
            <person name="Shinohara A."/>
            <person name="Yoshida Y."/>
            <person name="Fujiwara M."/>
            <person name="Mori M."/>
            <person name="Tomita M."/>
            <person name="Arakawa K."/>
        </authorList>
    </citation>
    <scope>NUCLEOTIDE SEQUENCE [LARGE SCALE GENOMIC DNA]</scope>
</reference>
<dbReference type="Proteomes" id="UP000499080">
    <property type="component" value="Unassembled WGS sequence"/>
</dbReference>
<comment type="caution">
    <text evidence="1">The sequence shown here is derived from an EMBL/GenBank/DDBJ whole genome shotgun (WGS) entry which is preliminary data.</text>
</comment>
<protein>
    <submittedName>
        <fullName evidence="1">Uncharacterized protein</fullName>
    </submittedName>
</protein>
<evidence type="ECO:0000313" key="2">
    <source>
        <dbReference type="Proteomes" id="UP000499080"/>
    </source>
</evidence>
<dbReference type="OrthoDB" id="9909311at2759"/>
<sequence length="139" mass="16156">MNLYILNLSESEKDISEHGNSNAQQSRPEIPNLWYAYLWWYAADQLGYVNYDKDIMMSRLFTIDELIEGKLSGASLSDDEKVIPPFFKDAMDSIEKLPTYFFCQKNGEKLFNELNSIHNAVLNIHKQSIHQTTVKDFLN</sequence>
<organism evidence="1 2">
    <name type="scientific">Araneus ventricosus</name>
    <name type="common">Orbweaver spider</name>
    <name type="synonym">Epeira ventricosa</name>
    <dbReference type="NCBI Taxonomy" id="182803"/>
    <lineage>
        <taxon>Eukaryota</taxon>
        <taxon>Metazoa</taxon>
        <taxon>Ecdysozoa</taxon>
        <taxon>Arthropoda</taxon>
        <taxon>Chelicerata</taxon>
        <taxon>Arachnida</taxon>
        <taxon>Araneae</taxon>
        <taxon>Araneomorphae</taxon>
        <taxon>Entelegynae</taxon>
        <taxon>Araneoidea</taxon>
        <taxon>Araneidae</taxon>
        <taxon>Araneus</taxon>
    </lineage>
</organism>
<evidence type="ECO:0000313" key="1">
    <source>
        <dbReference type="EMBL" id="GBM20745.1"/>
    </source>
</evidence>
<gene>
    <name evidence="1" type="ORF">AVEN_105970_1</name>
</gene>
<accession>A0A4Y2DYQ7</accession>
<proteinExistence type="predicted"/>